<evidence type="ECO:0000259" key="3">
    <source>
        <dbReference type="Pfam" id="PF13473"/>
    </source>
</evidence>
<dbReference type="RefSeq" id="WP_169283747.1">
    <property type="nucleotide sequence ID" value="NZ_CP051680.1"/>
</dbReference>
<evidence type="ECO:0000256" key="2">
    <source>
        <dbReference type="SAM" id="SignalP"/>
    </source>
</evidence>
<dbReference type="EMBL" id="CP051680">
    <property type="protein sequence ID" value="QJD87503.1"/>
    <property type="molecule type" value="Genomic_DNA"/>
</dbReference>
<feature type="chain" id="PRO_5039051044" evidence="2">
    <location>
        <begin position="21"/>
        <end position="135"/>
    </location>
</feature>
<protein>
    <submittedName>
        <fullName evidence="4">Cytochrome C oxidase subunit II</fullName>
    </submittedName>
</protein>
<dbReference type="Proteomes" id="UP000502248">
    <property type="component" value="Chromosome"/>
</dbReference>
<dbReference type="InterPro" id="IPR008972">
    <property type="entry name" value="Cupredoxin"/>
</dbReference>
<dbReference type="AlphaFoldDB" id="A0A7Z2ZPM9"/>
<evidence type="ECO:0000256" key="1">
    <source>
        <dbReference type="SAM" id="MobiDB-lite"/>
    </source>
</evidence>
<gene>
    <name evidence="4" type="ORF">HH215_32870</name>
</gene>
<name>A0A7Z2ZPM9_9BACL</name>
<feature type="domain" description="EfeO-type cupredoxin-like" evidence="3">
    <location>
        <begin position="49"/>
        <end position="134"/>
    </location>
</feature>
<feature type="region of interest" description="Disordered" evidence="1">
    <location>
        <begin position="27"/>
        <end position="51"/>
    </location>
</feature>
<evidence type="ECO:0000313" key="4">
    <source>
        <dbReference type="EMBL" id="QJD87503.1"/>
    </source>
</evidence>
<dbReference type="Gene3D" id="2.60.40.420">
    <property type="entry name" value="Cupredoxins - blue copper proteins"/>
    <property type="match status" value="1"/>
</dbReference>
<dbReference type="InterPro" id="IPR028096">
    <property type="entry name" value="EfeO_Cupredoxin"/>
</dbReference>
<dbReference type="KEGG" id="cheb:HH215_32870"/>
<dbReference type="Pfam" id="PF13473">
    <property type="entry name" value="Cupredoxin_1"/>
    <property type="match status" value="1"/>
</dbReference>
<proteinExistence type="predicted"/>
<accession>A0A7Z2ZPM9</accession>
<feature type="signal peptide" evidence="2">
    <location>
        <begin position="1"/>
        <end position="20"/>
    </location>
</feature>
<sequence>MKKPGRIFAIVALAAVFALSGCGNKNNNTASPSPSPSPTASTPAAGGGGMHDVTIDATNWKFEPAEIKAKVGDTLKLTLKNSQGAHGIASDDLGIKLKNGETQEIKLEKAGTFEYHCSIQCGQGHDNMVGNIIVE</sequence>
<organism evidence="4 5">
    <name type="scientific">Cohnella herbarum</name>
    <dbReference type="NCBI Taxonomy" id="2728023"/>
    <lineage>
        <taxon>Bacteria</taxon>
        <taxon>Bacillati</taxon>
        <taxon>Bacillota</taxon>
        <taxon>Bacilli</taxon>
        <taxon>Bacillales</taxon>
        <taxon>Paenibacillaceae</taxon>
        <taxon>Cohnella</taxon>
    </lineage>
</organism>
<reference evidence="4 5" key="1">
    <citation type="submission" date="2020-04" db="EMBL/GenBank/DDBJ databases">
        <title>Genome sequencing of novel species.</title>
        <authorList>
            <person name="Heo J."/>
            <person name="Kim S.-J."/>
            <person name="Kim J.-S."/>
            <person name="Hong S.-B."/>
            <person name="Kwon S.-W."/>
        </authorList>
    </citation>
    <scope>NUCLEOTIDE SEQUENCE [LARGE SCALE GENOMIC DNA]</scope>
    <source>
        <strain evidence="4 5">MFER-1</strain>
    </source>
</reference>
<keyword evidence="2" id="KW-0732">Signal</keyword>
<evidence type="ECO:0000313" key="5">
    <source>
        <dbReference type="Proteomes" id="UP000502248"/>
    </source>
</evidence>
<dbReference type="PROSITE" id="PS51257">
    <property type="entry name" value="PROKAR_LIPOPROTEIN"/>
    <property type="match status" value="1"/>
</dbReference>
<keyword evidence="5" id="KW-1185">Reference proteome</keyword>
<dbReference type="SUPFAM" id="SSF49503">
    <property type="entry name" value="Cupredoxins"/>
    <property type="match status" value="1"/>
</dbReference>